<dbReference type="SUPFAM" id="SSF55821">
    <property type="entry name" value="YrdC/RibB"/>
    <property type="match status" value="1"/>
</dbReference>
<evidence type="ECO:0000256" key="4">
    <source>
        <dbReference type="ARBA" id="ARBA00022490"/>
    </source>
</evidence>
<dbReference type="InterPro" id="IPR006070">
    <property type="entry name" value="Sua5-like_dom"/>
</dbReference>
<evidence type="ECO:0000256" key="11">
    <source>
        <dbReference type="ARBA" id="ARBA00048366"/>
    </source>
</evidence>
<evidence type="ECO:0000256" key="6">
    <source>
        <dbReference type="ARBA" id="ARBA00022694"/>
    </source>
</evidence>
<dbReference type="GO" id="GO:0061710">
    <property type="term" value="F:L-threonylcarbamoyladenylate synthase"/>
    <property type="evidence" value="ECO:0007669"/>
    <property type="project" value="UniProtKB-EC"/>
</dbReference>
<name>A0A1E5IH06_ENDTX</name>
<keyword evidence="7" id="KW-0548">Nucleotidyltransferase</keyword>
<gene>
    <name evidence="13" type="ORF">ATZ36_08130</name>
</gene>
<keyword evidence="6" id="KW-0819">tRNA processing</keyword>
<evidence type="ECO:0000256" key="2">
    <source>
        <dbReference type="ARBA" id="ARBA00007663"/>
    </source>
</evidence>
<evidence type="ECO:0000313" key="13">
    <source>
        <dbReference type="EMBL" id="OEG69675.1"/>
    </source>
</evidence>
<dbReference type="GO" id="GO:0006450">
    <property type="term" value="P:regulation of translational fidelity"/>
    <property type="evidence" value="ECO:0007669"/>
    <property type="project" value="TreeGrafter"/>
</dbReference>
<dbReference type="NCBIfam" id="TIGR00057">
    <property type="entry name" value="L-threonylcarbamoyladenylate synthase"/>
    <property type="match status" value="1"/>
</dbReference>
<accession>A0A1E5IH06</accession>
<feature type="domain" description="YrdC-like" evidence="12">
    <location>
        <begin position="10"/>
        <end position="193"/>
    </location>
</feature>
<dbReference type="InterPro" id="IPR050156">
    <property type="entry name" value="TC-AMP_synthase_SUA5"/>
</dbReference>
<keyword evidence="4" id="KW-0963">Cytoplasm</keyword>
<evidence type="ECO:0000256" key="7">
    <source>
        <dbReference type="ARBA" id="ARBA00022695"/>
    </source>
</evidence>
<keyword evidence="8" id="KW-0547">Nucleotide-binding</keyword>
<dbReference type="GO" id="GO:0008033">
    <property type="term" value="P:tRNA processing"/>
    <property type="evidence" value="ECO:0007669"/>
    <property type="project" value="UniProtKB-KW"/>
</dbReference>
<evidence type="ECO:0000256" key="8">
    <source>
        <dbReference type="ARBA" id="ARBA00022741"/>
    </source>
</evidence>
<evidence type="ECO:0000256" key="9">
    <source>
        <dbReference type="ARBA" id="ARBA00022840"/>
    </source>
</evidence>
<dbReference type="GO" id="GO:0003725">
    <property type="term" value="F:double-stranded RNA binding"/>
    <property type="evidence" value="ECO:0007669"/>
    <property type="project" value="InterPro"/>
</dbReference>
<dbReference type="PANTHER" id="PTHR17490:SF16">
    <property type="entry name" value="THREONYLCARBAMOYL-AMP SYNTHASE"/>
    <property type="match status" value="1"/>
</dbReference>
<reference evidence="13 14" key="1">
    <citation type="submission" date="2015-11" db="EMBL/GenBank/DDBJ databases">
        <title>Evidence for parallel genomic evolution in an endosymbiosis of termite gut flagellates.</title>
        <authorList>
            <person name="Zheng H."/>
        </authorList>
    </citation>
    <scope>NUCLEOTIDE SEQUENCE [LARGE SCALE GENOMIC DNA]</scope>
    <source>
        <strain evidence="13 14">CET450</strain>
    </source>
</reference>
<evidence type="ECO:0000259" key="12">
    <source>
        <dbReference type="PROSITE" id="PS51163"/>
    </source>
</evidence>
<keyword evidence="5" id="KW-0808">Transferase</keyword>
<evidence type="ECO:0000313" key="14">
    <source>
        <dbReference type="Proteomes" id="UP000095237"/>
    </source>
</evidence>
<dbReference type="EMBL" id="LNVX01000603">
    <property type="protein sequence ID" value="OEG69675.1"/>
    <property type="molecule type" value="Genomic_DNA"/>
</dbReference>
<evidence type="ECO:0000256" key="3">
    <source>
        <dbReference type="ARBA" id="ARBA00012584"/>
    </source>
</evidence>
<proteinExistence type="inferred from homology"/>
<protein>
    <recommendedName>
        <fullName evidence="10">L-threonylcarbamoyladenylate synthase</fullName>
        <ecNumber evidence="3">2.7.7.87</ecNumber>
    </recommendedName>
    <alternativeName>
        <fullName evidence="10">L-threonylcarbamoyladenylate synthase</fullName>
    </alternativeName>
</protein>
<comment type="caution">
    <text evidence="13">The sequence shown here is derived from an EMBL/GenBank/DDBJ whole genome shotgun (WGS) entry which is preliminary data.</text>
</comment>
<comment type="subcellular location">
    <subcellularLocation>
        <location evidence="1">Cytoplasm</location>
    </subcellularLocation>
</comment>
<dbReference type="Gene3D" id="3.90.870.10">
    <property type="entry name" value="DHBP synthase"/>
    <property type="match status" value="1"/>
</dbReference>
<evidence type="ECO:0000256" key="10">
    <source>
        <dbReference type="ARBA" id="ARBA00029774"/>
    </source>
</evidence>
<dbReference type="EC" id="2.7.7.87" evidence="3"/>
<keyword evidence="14" id="KW-1185">Reference proteome</keyword>
<dbReference type="InterPro" id="IPR017945">
    <property type="entry name" value="DHBP_synth_RibB-like_a/b_dom"/>
</dbReference>
<dbReference type="Proteomes" id="UP000095237">
    <property type="component" value="Unassembled WGS sequence"/>
</dbReference>
<comment type="similarity">
    <text evidence="2">Belongs to the SUA5 family.</text>
</comment>
<organism evidence="13 14">
    <name type="scientific">Endomicrobium trichonymphae</name>
    <dbReference type="NCBI Taxonomy" id="1408204"/>
    <lineage>
        <taxon>Bacteria</taxon>
        <taxon>Pseudomonadati</taxon>
        <taxon>Elusimicrobiota</taxon>
        <taxon>Endomicrobiia</taxon>
        <taxon>Endomicrobiales</taxon>
        <taxon>Endomicrobiaceae</taxon>
        <taxon>Candidatus Endomicrobiellum</taxon>
    </lineage>
</organism>
<dbReference type="GO" id="GO:0005524">
    <property type="term" value="F:ATP binding"/>
    <property type="evidence" value="ECO:0007669"/>
    <property type="project" value="UniProtKB-KW"/>
</dbReference>
<evidence type="ECO:0000256" key="5">
    <source>
        <dbReference type="ARBA" id="ARBA00022679"/>
    </source>
</evidence>
<comment type="catalytic activity">
    <reaction evidence="11">
        <text>L-threonine + hydrogencarbonate + ATP = L-threonylcarbamoyladenylate + diphosphate + H2O</text>
        <dbReference type="Rhea" id="RHEA:36407"/>
        <dbReference type="ChEBI" id="CHEBI:15377"/>
        <dbReference type="ChEBI" id="CHEBI:17544"/>
        <dbReference type="ChEBI" id="CHEBI:30616"/>
        <dbReference type="ChEBI" id="CHEBI:33019"/>
        <dbReference type="ChEBI" id="CHEBI:57926"/>
        <dbReference type="ChEBI" id="CHEBI:73682"/>
        <dbReference type="EC" id="2.7.7.87"/>
    </reaction>
</comment>
<dbReference type="Pfam" id="PF01300">
    <property type="entry name" value="Sua5_yciO_yrdC"/>
    <property type="match status" value="1"/>
</dbReference>
<dbReference type="AlphaFoldDB" id="A0A1E5IH06"/>
<dbReference type="GO" id="GO:0005737">
    <property type="term" value="C:cytoplasm"/>
    <property type="evidence" value="ECO:0007669"/>
    <property type="project" value="UniProtKB-SubCell"/>
</dbReference>
<evidence type="ECO:0000256" key="1">
    <source>
        <dbReference type="ARBA" id="ARBA00004496"/>
    </source>
</evidence>
<dbReference type="PROSITE" id="PS51163">
    <property type="entry name" value="YRDC"/>
    <property type="match status" value="1"/>
</dbReference>
<keyword evidence="9" id="KW-0067">ATP-binding</keyword>
<dbReference type="PANTHER" id="PTHR17490">
    <property type="entry name" value="SUA5"/>
    <property type="match status" value="1"/>
</dbReference>
<dbReference type="GO" id="GO:0000049">
    <property type="term" value="F:tRNA binding"/>
    <property type="evidence" value="ECO:0007669"/>
    <property type="project" value="TreeGrafter"/>
</dbReference>
<sequence>MALRVSSRDKMAHKKAAEIIKNGGIAIVPTDTVYGFAVDAFNIEAQKAVYKIKGRSHKKPFILMAPDIESIRILVEIPEKALKIAKRFWPGQLTLIFPTTEMGKILSGGRKDLGVRIPDSKFILKLLKEMGSPVFTTSANISNKKSAKNIDEALRFDEMVDIAVDGGQCRFSFESTVIDMVKFPYMIVRRGCLDTDKILKCI</sequence>